<evidence type="ECO:0000256" key="1">
    <source>
        <dbReference type="SAM" id="Phobius"/>
    </source>
</evidence>
<organism evidence="2 3">
    <name type="scientific">Sulfobacillus harzensis</name>
    <dbReference type="NCBI Taxonomy" id="2729629"/>
    <lineage>
        <taxon>Bacteria</taxon>
        <taxon>Bacillati</taxon>
        <taxon>Bacillota</taxon>
        <taxon>Clostridia</taxon>
        <taxon>Eubacteriales</taxon>
        <taxon>Clostridiales Family XVII. Incertae Sedis</taxon>
        <taxon>Sulfobacillus</taxon>
    </lineage>
</organism>
<feature type="transmembrane region" description="Helical" evidence="1">
    <location>
        <begin position="81"/>
        <end position="100"/>
    </location>
</feature>
<comment type="caution">
    <text evidence="2">The sequence shown here is derived from an EMBL/GenBank/DDBJ whole genome shotgun (WGS) entry which is preliminary data.</text>
</comment>
<feature type="transmembrane region" description="Helical" evidence="1">
    <location>
        <begin position="341"/>
        <end position="359"/>
    </location>
</feature>
<keyword evidence="3" id="KW-1185">Reference proteome</keyword>
<feature type="transmembrane region" description="Helical" evidence="1">
    <location>
        <begin position="240"/>
        <end position="261"/>
    </location>
</feature>
<feature type="transmembrane region" description="Helical" evidence="1">
    <location>
        <begin position="169"/>
        <end position="190"/>
    </location>
</feature>
<evidence type="ECO:0000313" key="3">
    <source>
        <dbReference type="Proteomes" id="UP000533476"/>
    </source>
</evidence>
<feature type="transmembrane region" description="Helical" evidence="1">
    <location>
        <begin position="314"/>
        <end position="334"/>
    </location>
</feature>
<dbReference type="EMBL" id="JABBVZ010000082">
    <property type="protein sequence ID" value="NMP24080.1"/>
    <property type="molecule type" value="Genomic_DNA"/>
</dbReference>
<feature type="transmembrane region" description="Helical" evidence="1">
    <location>
        <begin position="273"/>
        <end position="294"/>
    </location>
</feature>
<feature type="transmembrane region" description="Helical" evidence="1">
    <location>
        <begin position="106"/>
        <end position="126"/>
    </location>
</feature>
<evidence type="ECO:0000313" key="2">
    <source>
        <dbReference type="EMBL" id="NMP24080.1"/>
    </source>
</evidence>
<feature type="transmembrane region" description="Helical" evidence="1">
    <location>
        <begin position="202"/>
        <end position="220"/>
    </location>
</feature>
<gene>
    <name evidence="2" type="ORF">HIJ39_17240</name>
</gene>
<accession>A0A7Y0Q459</accession>
<feature type="transmembrane region" description="Helical" evidence="1">
    <location>
        <begin position="48"/>
        <end position="69"/>
    </location>
</feature>
<sequence>MLAKTREFWRDNVIFGSASLISGLFNYLYHVVLAHVLGPGHYGDLTTFLNVTAFLVLPGPVITLLYTRLGRRQGAQARRETVWLWGGALAIWLGLIGLSAPLARMLHVSPVLLSVFSLEVVPSLALAANMGILQRVRWYTWVGILTVLITAFRVIAAGVAAFIHFHPLFSVGLLEGIAAFVAYFASRRIAGRAPMVGEPSKADVISGTAVVGVIDVFLAISDGLLAKHSLPALAAGRFNGLATIGHTVQFVSGSFGTVMLTSIIADPEKRGRFLATTAGVYGAISVAAELLFVFSGRSVVMLVLGRHFLPVVPWLPYYGWGMIALGLINIAMLYSVALKRWEAVAIAGFGLIYWIYSLLRSHSVGAFVRATTNTMVTVLVVSALVMVGVELWTRGGRPFRGRVRT</sequence>
<reference evidence="2 3" key="1">
    <citation type="submission" date="2020-04" db="EMBL/GenBank/DDBJ databases">
        <authorList>
            <person name="Zhang R."/>
            <person name="Schippers A."/>
        </authorList>
    </citation>
    <scope>NUCLEOTIDE SEQUENCE [LARGE SCALE GENOMIC DNA]</scope>
    <source>
        <strain evidence="2 3">DSM 109850</strain>
    </source>
</reference>
<keyword evidence="1" id="KW-0472">Membrane</keyword>
<feature type="transmembrane region" description="Helical" evidence="1">
    <location>
        <begin position="138"/>
        <end position="163"/>
    </location>
</feature>
<keyword evidence="1" id="KW-0812">Transmembrane</keyword>
<keyword evidence="1" id="KW-1133">Transmembrane helix</keyword>
<feature type="transmembrane region" description="Helical" evidence="1">
    <location>
        <begin position="371"/>
        <end position="392"/>
    </location>
</feature>
<proteinExistence type="predicted"/>
<dbReference type="AlphaFoldDB" id="A0A7Y0Q459"/>
<name>A0A7Y0Q459_9FIRM</name>
<dbReference type="Proteomes" id="UP000533476">
    <property type="component" value="Unassembled WGS sequence"/>
</dbReference>
<protein>
    <submittedName>
        <fullName evidence="2">Capsular biosynthesis protein</fullName>
    </submittedName>
</protein>
<feature type="transmembrane region" description="Helical" evidence="1">
    <location>
        <begin position="12"/>
        <end position="36"/>
    </location>
</feature>